<dbReference type="InterPro" id="IPR029065">
    <property type="entry name" value="Enolase_C-like"/>
</dbReference>
<dbReference type="InterPro" id="IPR036849">
    <property type="entry name" value="Enolase-like_C_sf"/>
</dbReference>
<evidence type="ECO:0000313" key="11">
    <source>
        <dbReference type="EMBL" id="KAG8195945.1"/>
    </source>
</evidence>
<dbReference type="GO" id="GO:0000287">
    <property type="term" value="F:magnesium ion binding"/>
    <property type="evidence" value="ECO:0007669"/>
    <property type="project" value="TreeGrafter"/>
</dbReference>
<comment type="catalytic activity">
    <reaction evidence="1">
        <text>L-fuconate = 2-dehydro-3-deoxy-L-fuconate + H2O</text>
        <dbReference type="Rhea" id="RHEA:22772"/>
        <dbReference type="ChEBI" id="CHEBI:15377"/>
        <dbReference type="ChEBI" id="CHEBI:21291"/>
        <dbReference type="ChEBI" id="CHEBI:37448"/>
        <dbReference type="EC" id="4.2.1.68"/>
    </reaction>
</comment>
<keyword evidence="5" id="KW-0460">Magnesium</keyword>
<sequence>MEGKITNVDVKDVRFPTSLTGDGSDAMHTDPDYSCAYVILTTSEGDKGYGLTFTIGKGTEVVVAAVKALQSLVIGKFLKNIFGDFGNFWRELTSDSQLRWIGPEKGVIHLATAAVINALWDLWAKKENKPLWKLLVDMTPEQLVSTIDFRYISDAITKEEAIAYLKKKESGKKERETELRNVGYPAYCTSVGWIGYSDEKIKMLCKEKLSEGFTAFKAKVGQSVKDDKRRLSLIRKEIGESNLLMVDANQKWDVDEAISWMKELTEFNLLWIEEPTSPDDVLGHAAISKALKPYGIGVATGEQCQNRVMFKQMLQAGSLQFCQIDSCRLGGVNEILSVYLMAAKFGIPVCPHAGGVGLCELVQHLSIWDFISASSSLDNRMIEYVEHLHEHFEAPVVMNNGRYTLPLSPGYSTKMKDQTISDYEYPDGNVWKKMFLEGKFTEPQLPK</sequence>
<dbReference type="SUPFAM" id="SSF51604">
    <property type="entry name" value="Enolase C-terminal domain-like"/>
    <property type="match status" value="1"/>
</dbReference>
<evidence type="ECO:0000256" key="8">
    <source>
        <dbReference type="ARBA" id="ARBA00073815"/>
    </source>
</evidence>
<comment type="cofactor">
    <cofactor evidence="2">
        <name>Mg(2+)</name>
        <dbReference type="ChEBI" id="CHEBI:18420"/>
    </cofactor>
</comment>
<keyword evidence="6" id="KW-0456">Lyase</keyword>
<dbReference type="InterPro" id="IPR013342">
    <property type="entry name" value="Mandelate_racemase_C"/>
</dbReference>
<evidence type="ECO:0000256" key="6">
    <source>
        <dbReference type="ARBA" id="ARBA00023239"/>
    </source>
</evidence>
<feature type="domain" description="Mandelate racemase/muconate lactonizing enzyme C-terminal" evidence="10">
    <location>
        <begin position="198"/>
        <end position="294"/>
    </location>
</feature>
<comment type="caution">
    <text evidence="11">The sequence shown here is derived from an EMBL/GenBank/DDBJ whole genome shotgun (WGS) entry which is preliminary data.</text>
</comment>
<dbReference type="SMART" id="SM00922">
    <property type="entry name" value="MR_MLE"/>
    <property type="match status" value="1"/>
</dbReference>
<evidence type="ECO:0000256" key="1">
    <source>
        <dbReference type="ARBA" id="ARBA00001737"/>
    </source>
</evidence>
<evidence type="ECO:0000313" key="12">
    <source>
        <dbReference type="Proteomes" id="UP000827092"/>
    </source>
</evidence>
<dbReference type="SUPFAM" id="SSF54826">
    <property type="entry name" value="Enolase N-terminal domain-like"/>
    <property type="match status" value="1"/>
</dbReference>
<evidence type="ECO:0000256" key="3">
    <source>
        <dbReference type="ARBA" id="ARBA00013142"/>
    </source>
</evidence>
<dbReference type="InterPro" id="IPR013341">
    <property type="entry name" value="Mandelate_racemase_N_dom"/>
</dbReference>
<dbReference type="CDD" id="cd03324">
    <property type="entry name" value="rTSbeta_L-fuconate_dehydratase"/>
    <property type="match status" value="1"/>
</dbReference>
<dbReference type="PANTHER" id="PTHR13794:SF58">
    <property type="entry name" value="MITOCHONDRIAL ENOLASE SUPERFAMILY MEMBER 1"/>
    <property type="match status" value="1"/>
</dbReference>
<dbReference type="InterPro" id="IPR029017">
    <property type="entry name" value="Enolase-like_N"/>
</dbReference>
<name>A0AAV6VGM4_9ARAC</name>
<organism evidence="11 12">
    <name type="scientific">Oedothorax gibbosus</name>
    <dbReference type="NCBI Taxonomy" id="931172"/>
    <lineage>
        <taxon>Eukaryota</taxon>
        <taxon>Metazoa</taxon>
        <taxon>Ecdysozoa</taxon>
        <taxon>Arthropoda</taxon>
        <taxon>Chelicerata</taxon>
        <taxon>Arachnida</taxon>
        <taxon>Araneae</taxon>
        <taxon>Araneomorphae</taxon>
        <taxon>Entelegynae</taxon>
        <taxon>Araneoidea</taxon>
        <taxon>Linyphiidae</taxon>
        <taxon>Erigoninae</taxon>
        <taxon>Oedothorax</taxon>
    </lineage>
</organism>
<reference evidence="11 12" key="1">
    <citation type="journal article" date="2022" name="Nat. Ecol. Evol.">
        <title>A masculinizing supergene underlies an exaggerated male reproductive morph in a spider.</title>
        <authorList>
            <person name="Hendrickx F."/>
            <person name="De Corte Z."/>
            <person name="Sonet G."/>
            <person name="Van Belleghem S.M."/>
            <person name="Kostlbacher S."/>
            <person name="Vangestel C."/>
        </authorList>
    </citation>
    <scope>NUCLEOTIDE SEQUENCE [LARGE SCALE GENOMIC DNA]</scope>
    <source>
        <strain evidence="11">W744_W776</strain>
    </source>
</reference>
<dbReference type="InterPro" id="IPR046945">
    <property type="entry name" value="RHMD-like"/>
</dbReference>
<dbReference type="PROSITE" id="PS00909">
    <property type="entry name" value="MR_MLE_2"/>
    <property type="match status" value="1"/>
</dbReference>
<dbReference type="EMBL" id="JAFNEN010000076">
    <property type="protein sequence ID" value="KAG8195945.1"/>
    <property type="molecule type" value="Genomic_DNA"/>
</dbReference>
<keyword evidence="4" id="KW-0479">Metal-binding</keyword>
<keyword evidence="12" id="KW-1185">Reference proteome</keyword>
<gene>
    <name evidence="11" type="ORF">JTE90_001176</name>
</gene>
<dbReference type="SFLD" id="SFLDF00111">
    <property type="entry name" value="L-fuconate_dehydratase"/>
    <property type="match status" value="1"/>
</dbReference>
<dbReference type="InterPro" id="IPR034610">
    <property type="entry name" value="L-fuconate_dehydratase"/>
</dbReference>
<dbReference type="GO" id="GO:0050023">
    <property type="term" value="F:L-fuconate dehydratase activity"/>
    <property type="evidence" value="ECO:0007669"/>
    <property type="project" value="UniProtKB-EC"/>
</dbReference>
<dbReference type="InterPro" id="IPR018110">
    <property type="entry name" value="Mandel_Rmase/mucon_lact_enz_CS"/>
</dbReference>
<dbReference type="SFLD" id="SFLDS00001">
    <property type="entry name" value="Enolase"/>
    <property type="match status" value="1"/>
</dbReference>
<dbReference type="Proteomes" id="UP000827092">
    <property type="component" value="Unassembled WGS sequence"/>
</dbReference>
<dbReference type="Gene3D" id="3.30.390.10">
    <property type="entry name" value="Enolase-like, N-terminal domain"/>
    <property type="match status" value="1"/>
</dbReference>
<dbReference type="GO" id="GO:0009063">
    <property type="term" value="P:amino acid catabolic process"/>
    <property type="evidence" value="ECO:0007669"/>
    <property type="project" value="InterPro"/>
</dbReference>
<dbReference type="PANTHER" id="PTHR13794">
    <property type="entry name" value="ENOLASE SUPERFAMILY, MANDELATE RACEMASE"/>
    <property type="match status" value="1"/>
</dbReference>
<dbReference type="GO" id="GO:0016052">
    <property type="term" value="P:carbohydrate catabolic process"/>
    <property type="evidence" value="ECO:0007669"/>
    <property type="project" value="InterPro"/>
</dbReference>
<dbReference type="SFLD" id="SFLDG00179">
    <property type="entry name" value="mandelate_racemase"/>
    <property type="match status" value="1"/>
</dbReference>
<dbReference type="EC" id="4.2.1.68" evidence="3"/>
<comment type="similarity">
    <text evidence="7">Belongs to the mandelate racemase/muconate lactonizing enzyme family. ENOSF1 subfamily.</text>
</comment>
<evidence type="ECO:0000256" key="7">
    <source>
        <dbReference type="ARBA" id="ARBA00061144"/>
    </source>
</evidence>
<dbReference type="Gene3D" id="3.20.20.120">
    <property type="entry name" value="Enolase-like C-terminal domain"/>
    <property type="match status" value="1"/>
</dbReference>
<accession>A0AAV6VGM4</accession>
<evidence type="ECO:0000256" key="9">
    <source>
        <dbReference type="ARBA" id="ARBA00078003"/>
    </source>
</evidence>
<proteinExistence type="inferred from homology"/>
<evidence type="ECO:0000256" key="5">
    <source>
        <dbReference type="ARBA" id="ARBA00022842"/>
    </source>
</evidence>
<evidence type="ECO:0000256" key="4">
    <source>
        <dbReference type="ARBA" id="ARBA00022723"/>
    </source>
</evidence>
<evidence type="ECO:0000256" key="2">
    <source>
        <dbReference type="ARBA" id="ARBA00001946"/>
    </source>
</evidence>
<protein>
    <recommendedName>
        <fullName evidence="8">Mitochondrial enolase superfamily member 1</fullName>
        <ecNumber evidence="3">4.2.1.68</ecNumber>
    </recommendedName>
    <alternativeName>
        <fullName evidence="9">L-fuconate dehydratase</fullName>
    </alternativeName>
</protein>
<dbReference type="AlphaFoldDB" id="A0AAV6VGM4"/>
<dbReference type="FunFam" id="3.20.20.120:FF:000007">
    <property type="entry name" value="Mitochondrial enolase superfamily member 1"/>
    <property type="match status" value="1"/>
</dbReference>
<dbReference type="Pfam" id="PF02746">
    <property type="entry name" value="MR_MLE_N"/>
    <property type="match status" value="1"/>
</dbReference>
<evidence type="ECO:0000259" key="10">
    <source>
        <dbReference type="SMART" id="SM00922"/>
    </source>
</evidence>
<dbReference type="Pfam" id="PF13378">
    <property type="entry name" value="MR_MLE_C"/>
    <property type="match status" value="1"/>
</dbReference>